<gene>
    <name evidence="12" type="ORF">SHERM_17611</name>
</gene>
<dbReference type="PROSITE" id="PS50982">
    <property type="entry name" value="MBD"/>
    <property type="match status" value="1"/>
</dbReference>
<proteinExistence type="predicted"/>
<evidence type="ECO:0000313" key="12">
    <source>
        <dbReference type="EMBL" id="CAA0818720.1"/>
    </source>
</evidence>
<feature type="domain" description="CW-type" evidence="11">
    <location>
        <begin position="128"/>
        <end position="187"/>
    </location>
</feature>
<dbReference type="SMART" id="SM00391">
    <property type="entry name" value="MBD"/>
    <property type="match status" value="1"/>
</dbReference>
<dbReference type="Gene3D" id="3.30.890.10">
    <property type="entry name" value="Methyl-cpg-binding Protein 2, Chain A"/>
    <property type="match status" value="1"/>
</dbReference>
<dbReference type="OrthoDB" id="10072024at2759"/>
<keyword evidence="6" id="KW-0238">DNA-binding</keyword>
<dbReference type="GO" id="GO:0008270">
    <property type="term" value="F:zinc ion binding"/>
    <property type="evidence" value="ECO:0007669"/>
    <property type="project" value="UniProtKB-KW"/>
</dbReference>
<feature type="domain" description="MBD" evidence="10">
    <location>
        <begin position="193"/>
        <end position="267"/>
    </location>
</feature>
<dbReference type="FunFam" id="3.30.890.10:FF:000012">
    <property type="entry name" value="Methyl-CpG-binding domain-containing protein 1"/>
    <property type="match status" value="1"/>
</dbReference>
<dbReference type="PANTHER" id="PTHR12396">
    <property type="entry name" value="METHYL-CPG BINDING PROTEIN, MBD"/>
    <property type="match status" value="1"/>
</dbReference>
<accession>A0A9N7R9B7</accession>
<keyword evidence="7" id="KW-0804">Transcription</keyword>
<feature type="region of interest" description="Disordered" evidence="9">
    <location>
        <begin position="1"/>
        <end position="81"/>
    </location>
</feature>
<evidence type="ECO:0000256" key="4">
    <source>
        <dbReference type="ARBA" id="ARBA00022833"/>
    </source>
</evidence>
<dbReference type="InterPro" id="IPR001739">
    <property type="entry name" value="Methyl_CpG_DNA-bd"/>
</dbReference>
<keyword evidence="5" id="KW-0805">Transcription regulation</keyword>
<evidence type="ECO:0000259" key="11">
    <source>
        <dbReference type="PROSITE" id="PS51050"/>
    </source>
</evidence>
<dbReference type="InterPro" id="IPR016177">
    <property type="entry name" value="DNA-bd_dom_sf"/>
</dbReference>
<sequence>METATPPRSIKLTIKYKGDKSITNRPTIPDLPNIDEHEHNTTLSSPNLQSSLLACSKSQAHTNSTEQEQNNSPEDEENPCTDNSQYQLVLYDPSVNEASSSDNGLESVNQQPPFHRPHPFSDQTQRVLPSIGAFTVQCAECFQWRLIPTKEKYEEIREHIIEQPFTCDMAREWKPDISCEDPPDITQDGSRLWAIDKPSIAQPPPGWQRLLRIRGEGSTKFADVYYVSPSGKTLRSRVEIQKYLNEHPKYMHEGVNLSQFSFQIPRPLQENYVRKRPTARPSPVNNACEYALPGYFPPSEAKAITWVSSPTTDLPSAFGTPGKDFERRSSKKKRKIKKWNPDLVINLDADDDEVSIVEPHRL</sequence>
<reference evidence="12" key="1">
    <citation type="submission" date="2019-12" db="EMBL/GenBank/DDBJ databases">
        <authorList>
            <person name="Scholes J."/>
        </authorList>
    </citation>
    <scope>NUCLEOTIDE SEQUENCE</scope>
</reference>
<dbReference type="Pfam" id="PF01429">
    <property type="entry name" value="MBD"/>
    <property type="match status" value="1"/>
</dbReference>
<dbReference type="GO" id="GO:0003677">
    <property type="term" value="F:DNA binding"/>
    <property type="evidence" value="ECO:0007669"/>
    <property type="project" value="UniProtKB-KW"/>
</dbReference>
<keyword evidence="13" id="KW-1185">Reference proteome</keyword>
<dbReference type="GO" id="GO:0000118">
    <property type="term" value="C:histone deacetylase complex"/>
    <property type="evidence" value="ECO:0007669"/>
    <property type="project" value="UniProtKB-ARBA"/>
</dbReference>
<dbReference type="Pfam" id="PF07496">
    <property type="entry name" value="zf-CW"/>
    <property type="match status" value="1"/>
</dbReference>
<dbReference type="SUPFAM" id="SSF54171">
    <property type="entry name" value="DNA-binding domain"/>
    <property type="match status" value="1"/>
</dbReference>
<protein>
    <submittedName>
        <fullName evidence="12">Methyl-CpG-binding domain-containing protein 2</fullName>
    </submittedName>
</protein>
<evidence type="ECO:0000256" key="1">
    <source>
        <dbReference type="ARBA" id="ARBA00004123"/>
    </source>
</evidence>
<evidence type="ECO:0000256" key="7">
    <source>
        <dbReference type="ARBA" id="ARBA00023163"/>
    </source>
</evidence>
<comment type="subcellular location">
    <subcellularLocation>
        <location evidence="1">Nucleus</location>
    </subcellularLocation>
</comment>
<evidence type="ECO:0000256" key="5">
    <source>
        <dbReference type="ARBA" id="ARBA00023015"/>
    </source>
</evidence>
<evidence type="ECO:0000256" key="3">
    <source>
        <dbReference type="ARBA" id="ARBA00022771"/>
    </source>
</evidence>
<dbReference type="InterPro" id="IPR011124">
    <property type="entry name" value="Znf_CW"/>
</dbReference>
<dbReference type="Proteomes" id="UP001153555">
    <property type="component" value="Unassembled WGS sequence"/>
</dbReference>
<evidence type="ECO:0000313" key="13">
    <source>
        <dbReference type="Proteomes" id="UP001153555"/>
    </source>
</evidence>
<feature type="compositionally biased region" description="Polar residues" evidence="9">
    <location>
        <begin position="41"/>
        <end position="72"/>
    </location>
</feature>
<keyword evidence="2" id="KW-0479">Metal-binding</keyword>
<dbReference type="CDD" id="cd01396">
    <property type="entry name" value="MeCP2_MBD"/>
    <property type="match status" value="1"/>
</dbReference>
<dbReference type="Gene3D" id="3.30.40.100">
    <property type="match status" value="1"/>
</dbReference>
<keyword evidence="4" id="KW-0862">Zinc</keyword>
<evidence type="ECO:0000259" key="10">
    <source>
        <dbReference type="PROSITE" id="PS50982"/>
    </source>
</evidence>
<comment type="caution">
    <text evidence="12">The sequence shown here is derived from an EMBL/GenBank/DDBJ whole genome shotgun (WGS) entry which is preliminary data.</text>
</comment>
<evidence type="ECO:0000256" key="2">
    <source>
        <dbReference type="ARBA" id="ARBA00022723"/>
    </source>
</evidence>
<name>A0A9N7R9B7_STRHE</name>
<feature type="region of interest" description="Disordered" evidence="9">
    <location>
        <begin position="315"/>
        <end position="335"/>
    </location>
</feature>
<dbReference type="PROSITE" id="PS51050">
    <property type="entry name" value="ZF_CW"/>
    <property type="match status" value="1"/>
</dbReference>
<evidence type="ECO:0000256" key="6">
    <source>
        <dbReference type="ARBA" id="ARBA00023125"/>
    </source>
</evidence>
<keyword evidence="8" id="KW-0539">Nucleus</keyword>
<keyword evidence="3" id="KW-0863">Zinc-finger</keyword>
<organism evidence="12 13">
    <name type="scientific">Striga hermonthica</name>
    <name type="common">Purple witchweed</name>
    <name type="synonym">Buchnera hermonthica</name>
    <dbReference type="NCBI Taxonomy" id="68872"/>
    <lineage>
        <taxon>Eukaryota</taxon>
        <taxon>Viridiplantae</taxon>
        <taxon>Streptophyta</taxon>
        <taxon>Embryophyta</taxon>
        <taxon>Tracheophyta</taxon>
        <taxon>Spermatophyta</taxon>
        <taxon>Magnoliopsida</taxon>
        <taxon>eudicotyledons</taxon>
        <taxon>Gunneridae</taxon>
        <taxon>Pentapetalae</taxon>
        <taxon>asterids</taxon>
        <taxon>lamiids</taxon>
        <taxon>Lamiales</taxon>
        <taxon>Orobanchaceae</taxon>
        <taxon>Buchnereae</taxon>
        <taxon>Striga</taxon>
    </lineage>
</organism>
<dbReference type="EMBL" id="CACSLK010017620">
    <property type="protein sequence ID" value="CAA0818720.1"/>
    <property type="molecule type" value="Genomic_DNA"/>
</dbReference>
<evidence type="ECO:0000256" key="8">
    <source>
        <dbReference type="ARBA" id="ARBA00023242"/>
    </source>
</evidence>
<dbReference type="PANTHER" id="PTHR12396:SF0">
    <property type="entry name" value="METHYL-CPG BINDING DOMAIN PROTEIN-LIKE, ISOFORM C"/>
    <property type="match status" value="1"/>
</dbReference>
<dbReference type="AlphaFoldDB" id="A0A9N7R9B7"/>
<evidence type="ECO:0000256" key="9">
    <source>
        <dbReference type="SAM" id="MobiDB-lite"/>
    </source>
</evidence>